<accession>A0ABW0KUK0</accession>
<protein>
    <submittedName>
        <fullName evidence="1">Uncharacterized protein</fullName>
    </submittedName>
</protein>
<sequence length="70" mass="7877">MKALENSALPTLSQDERYAAVVEKLKKLGVRVAPRNSWKQSFGSMEGSEHFDEAVRLGAQWREQANRGES</sequence>
<name>A0ABW0KUK0_9BACT</name>
<proteinExistence type="predicted"/>
<organism evidence="1 2">
    <name type="scientific">Prosthecobacter fluviatilis</name>
    <dbReference type="NCBI Taxonomy" id="445931"/>
    <lineage>
        <taxon>Bacteria</taxon>
        <taxon>Pseudomonadati</taxon>
        <taxon>Verrucomicrobiota</taxon>
        <taxon>Verrucomicrobiia</taxon>
        <taxon>Verrucomicrobiales</taxon>
        <taxon>Verrucomicrobiaceae</taxon>
        <taxon>Prosthecobacter</taxon>
    </lineage>
</organism>
<dbReference type="RefSeq" id="WP_377168416.1">
    <property type="nucleotide sequence ID" value="NZ_JBHSMQ010000005.1"/>
</dbReference>
<gene>
    <name evidence="1" type="ORF">ACFQDI_15690</name>
</gene>
<evidence type="ECO:0000313" key="1">
    <source>
        <dbReference type="EMBL" id="MFC5456306.1"/>
    </source>
</evidence>
<comment type="caution">
    <text evidence="1">The sequence shown here is derived from an EMBL/GenBank/DDBJ whole genome shotgun (WGS) entry which is preliminary data.</text>
</comment>
<dbReference type="EMBL" id="JBHSMQ010000005">
    <property type="protein sequence ID" value="MFC5456306.1"/>
    <property type="molecule type" value="Genomic_DNA"/>
</dbReference>
<keyword evidence="2" id="KW-1185">Reference proteome</keyword>
<reference evidence="2" key="1">
    <citation type="journal article" date="2019" name="Int. J. Syst. Evol. Microbiol.">
        <title>The Global Catalogue of Microorganisms (GCM) 10K type strain sequencing project: providing services to taxonomists for standard genome sequencing and annotation.</title>
        <authorList>
            <consortium name="The Broad Institute Genomics Platform"/>
            <consortium name="The Broad Institute Genome Sequencing Center for Infectious Disease"/>
            <person name="Wu L."/>
            <person name="Ma J."/>
        </authorList>
    </citation>
    <scope>NUCLEOTIDE SEQUENCE [LARGE SCALE GENOMIC DNA]</scope>
    <source>
        <strain evidence="2">CGMCC 4.1469</strain>
    </source>
</reference>
<dbReference type="Proteomes" id="UP001596052">
    <property type="component" value="Unassembled WGS sequence"/>
</dbReference>
<evidence type="ECO:0000313" key="2">
    <source>
        <dbReference type="Proteomes" id="UP001596052"/>
    </source>
</evidence>